<evidence type="ECO:0000256" key="1">
    <source>
        <dbReference type="SAM" id="MobiDB-lite"/>
    </source>
</evidence>
<dbReference type="InterPro" id="IPR043216">
    <property type="entry name" value="PAP-like"/>
</dbReference>
<dbReference type="Proteomes" id="UP001652580">
    <property type="component" value="Chromosome 2"/>
</dbReference>
<dbReference type="PANTHER" id="PTHR10165:SF94">
    <property type="entry name" value="PHOSPHATIDIC ACID PHOSPHATASE TYPE 2D"/>
    <property type="match status" value="1"/>
</dbReference>
<gene>
    <name evidence="3" type="primary">LOC130707229</name>
</gene>
<keyword evidence="2" id="KW-1185">Reference proteome</keyword>
<feature type="region of interest" description="Disordered" evidence="1">
    <location>
        <begin position="250"/>
        <end position="291"/>
    </location>
</feature>
<evidence type="ECO:0000313" key="3">
    <source>
        <dbReference type="RefSeq" id="XP_057396451.1"/>
    </source>
</evidence>
<dbReference type="PANTHER" id="PTHR10165">
    <property type="entry name" value="LIPID PHOSPHATE PHOSPHATASE"/>
    <property type="match status" value="1"/>
</dbReference>
<protein>
    <submittedName>
        <fullName evidence="3">Phospholipid phosphatase 3-like</fullName>
    </submittedName>
</protein>
<evidence type="ECO:0000313" key="2">
    <source>
        <dbReference type="Proteomes" id="UP001652580"/>
    </source>
</evidence>
<reference evidence="2" key="1">
    <citation type="submission" date="2025-05" db="UniProtKB">
        <authorList>
            <consortium name="RefSeq"/>
        </authorList>
    </citation>
    <scope>NUCLEOTIDE SEQUENCE [LARGE SCALE GENOMIC DNA]</scope>
</reference>
<dbReference type="RefSeq" id="XP_057396451.1">
    <property type="nucleotide sequence ID" value="XM_057540468.1"/>
</dbReference>
<sequence>MEGTRLPSLALSPKMTTRESPKVCNAQHGDRWPRRTLVNSDMTLTRGTLKKSISLPHTVLALPELVVRYQCLWPGDPRRTPPSHLLPHCWTAKLLVALDLFCLLLVSLPIVLSETGLLVPHIQGFFCNDTTIQYPRVAHYIIEDSALIKMGFFISIFTISLGELIHVKRLQLSSPAFMSGTYTAMIYKQLGTFIFGGLASCSPTSIAKMTTGHLRPHFLAACLPDPASFDCESGYVTNYTCTGHPEDVLDARRVGGQGGEPRKHPHPTPAPADVHPAPARPPGNPSILWTPPSGRTPWCTWWLSTSWAMPGPRSSRC</sequence>
<organism evidence="2 3">
    <name type="scientific">Balaenoptera acutorostrata</name>
    <name type="common">Common minke whale</name>
    <name type="synonym">Balaena rostrata</name>
    <dbReference type="NCBI Taxonomy" id="9767"/>
    <lineage>
        <taxon>Eukaryota</taxon>
        <taxon>Metazoa</taxon>
        <taxon>Chordata</taxon>
        <taxon>Craniata</taxon>
        <taxon>Vertebrata</taxon>
        <taxon>Euteleostomi</taxon>
        <taxon>Mammalia</taxon>
        <taxon>Eutheria</taxon>
        <taxon>Laurasiatheria</taxon>
        <taxon>Artiodactyla</taxon>
        <taxon>Whippomorpha</taxon>
        <taxon>Cetacea</taxon>
        <taxon>Mysticeti</taxon>
        <taxon>Balaenopteridae</taxon>
        <taxon>Balaenoptera</taxon>
    </lineage>
</organism>
<proteinExistence type="predicted"/>
<dbReference type="GeneID" id="130707229"/>
<name>A0ABM3T2Y5_BALAC</name>
<accession>A0ABM3T2Y5</accession>
<reference evidence="3" key="2">
    <citation type="submission" date="2025-08" db="UniProtKB">
        <authorList>
            <consortium name="RefSeq"/>
        </authorList>
    </citation>
    <scope>IDENTIFICATION</scope>
</reference>